<evidence type="ECO:0000259" key="6">
    <source>
        <dbReference type="SMART" id="SM00449"/>
    </source>
</evidence>
<protein>
    <recommendedName>
        <fullName evidence="6">SPRY domain-containing protein</fullName>
    </recommendedName>
</protein>
<sequence length="477" mass="51493">MTAIRHHHSFNKTLQPRTTPVFGNRTHRLQGRIFQIRQLFSTDRDRCRRQRRCARARHHNQRIFLITTTTTMRGFFKKLHHRNNNDADQSFAPPAGPPPSYSNYADNDSDKKASSSPAYNHHHQQEASSSSSTTYAPPPGPPPNWTASSAPAPTSSSDPADPPPYHDWTIIPDNALLPPPPPLTYTASPTANASAADGEAAYKWCLAHPLSAPLHLTPAQLAALSAGHVAFARPPPCFAGELRAAVGRGSANKPGRYAGRSHSKARDVCLVTALPLYSARAHNPLVNPNAPSSSSSSSSPSKTIYFELAILGIGGIGSAHHTHNNRSLEEANAGLAMGFTAAPYPPWRLPGWQRGSLAVHGDDGRRYVNDTFGGADFCAPWRAGERVGLGMVFRAPSAAPPPAYDGVPRVGVDVFFTRNGERVGGWDMAGELDERALGGKEGLEGECDLYAAVGLFGGVDFEVFFCGEDWLYRPEGL</sequence>
<evidence type="ECO:0000313" key="8">
    <source>
        <dbReference type="Proteomes" id="UP001365128"/>
    </source>
</evidence>
<accession>A0ABR1MPJ2</accession>
<dbReference type="CDD" id="cd12910">
    <property type="entry name" value="SPRY_SSH4_like"/>
    <property type="match status" value="1"/>
</dbReference>
<proteinExistence type="predicted"/>
<evidence type="ECO:0000256" key="4">
    <source>
        <dbReference type="ARBA" id="ARBA00023136"/>
    </source>
</evidence>
<keyword evidence="4" id="KW-0472">Membrane</keyword>
<feature type="domain" description="SPRY" evidence="6">
    <location>
        <begin position="301"/>
        <end position="469"/>
    </location>
</feature>
<reference evidence="7 8" key="1">
    <citation type="submission" date="2024-04" db="EMBL/GenBank/DDBJ databases">
        <title>Phyllosticta paracitricarpa is synonymous to the EU quarantine fungus P. citricarpa based on phylogenomic analyses.</title>
        <authorList>
            <consortium name="Lawrence Berkeley National Laboratory"/>
            <person name="Van Ingen-Buijs V.A."/>
            <person name="Van Westerhoven A.C."/>
            <person name="Haridas S."/>
            <person name="Skiadas P."/>
            <person name="Martin F."/>
            <person name="Groenewald J.Z."/>
            <person name="Crous P.W."/>
            <person name="Seidl M.F."/>
        </authorList>
    </citation>
    <scope>NUCLEOTIDE SEQUENCE [LARGE SCALE GENOMIC DNA]</scope>
    <source>
        <strain evidence="7 8">CBS 122670</strain>
    </source>
</reference>
<dbReference type="Gene3D" id="2.60.120.920">
    <property type="match status" value="1"/>
</dbReference>
<evidence type="ECO:0000256" key="3">
    <source>
        <dbReference type="ARBA" id="ARBA00022989"/>
    </source>
</evidence>
<keyword evidence="3" id="KW-1133">Transmembrane helix</keyword>
<dbReference type="InterPro" id="IPR035780">
    <property type="entry name" value="SPRY_Ssh4-like"/>
</dbReference>
<name>A0ABR1MPJ2_9PEZI</name>
<evidence type="ECO:0000313" key="7">
    <source>
        <dbReference type="EMBL" id="KAK7555614.1"/>
    </source>
</evidence>
<organism evidence="7 8">
    <name type="scientific">Phyllosticta citricarpa</name>
    <dbReference type="NCBI Taxonomy" id="55181"/>
    <lineage>
        <taxon>Eukaryota</taxon>
        <taxon>Fungi</taxon>
        <taxon>Dikarya</taxon>
        <taxon>Ascomycota</taxon>
        <taxon>Pezizomycotina</taxon>
        <taxon>Dothideomycetes</taxon>
        <taxon>Dothideomycetes incertae sedis</taxon>
        <taxon>Botryosphaeriales</taxon>
        <taxon>Phyllostictaceae</taxon>
        <taxon>Phyllosticta</taxon>
    </lineage>
</organism>
<dbReference type="InterPro" id="IPR043136">
    <property type="entry name" value="B30.2/SPRY_sf"/>
</dbReference>
<comment type="caution">
    <text evidence="7">The sequence shown here is derived from an EMBL/GenBank/DDBJ whole genome shotgun (WGS) entry which is preliminary data.</text>
</comment>
<evidence type="ECO:0000256" key="1">
    <source>
        <dbReference type="ARBA" id="ARBA00004370"/>
    </source>
</evidence>
<evidence type="ECO:0000256" key="5">
    <source>
        <dbReference type="SAM" id="MobiDB-lite"/>
    </source>
</evidence>
<dbReference type="InterPro" id="IPR003877">
    <property type="entry name" value="SPRY_dom"/>
</dbReference>
<keyword evidence="2" id="KW-0812">Transmembrane</keyword>
<comment type="subcellular location">
    <subcellularLocation>
        <location evidence="1">Membrane</location>
    </subcellularLocation>
</comment>
<feature type="region of interest" description="Disordered" evidence="5">
    <location>
        <begin position="83"/>
        <end position="185"/>
    </location>
</feature>
<dbReference type="SMART" id="SM00449">
    <property type="entry name" value="SPRY"/>
    <property type="match status" value="1"/>
</dbReference>
<feature type="compositionally biased region" description="Basic residues" evidence="5">
    <location>
        <begin position="1"/>
        <end position="10"/>
    </location>
</feature>
<feature type="compositionally biased region" description="Low complexity" evidence="5">
    <location>
        <begin position="145"/>
        <end position="159"/>
    </location>
</feature>
<evidence type="ECO:0000256" key="2">
    <source>
        <dbReference type="ARBA" id="ARBA00022692"/>
    </source>
</evidence>
<feature type="region of interest" description="Disordered" evidence="5">
    <location>
        <begin position="1"/>
        <end position="25"/>
    </location>
</feature>
<gene>
    <name evidence="7" type="ORF">IWX46DRAFT_659296</name>
</gene>
<keyword evidence="8" id="KW-1185">Reference proteome</keyword>
<dbReference type="EMBL" id="JBBPDW010000002">
    <property type="protein sequence ID" value="KAK7555614.1"/>
    <property type="molecule type" value="Genomic_DNA"/>
</dbReference>
<dbReference type="Proteomes" id="UP001365128">
    <property type="component" value="Unassembled WGS sequence"/>
</dbReference>